<dbReference type="AlphaFoldDB" id="A0A183EJ50"/>
<evidence type="ECO:0000313" key="1">
    <source>
        <dbReference type="EMBL" id="VDN37257.1"/>
    </source>
</evidence>
<evidence type="ECO:0000313" key="2">
    <source>
        <dbReference type="Proteomes" id="UP000271098"/>
    </source>
</evidence>
<accession>A0A183EJ50</accession>
<gene>
    <name evidence="1" type="ORF">GPUH_LOCUS20991</name>
</gene>
<reference evidence="3" key="1">
    <citation type="submission" date="2016-06" db="UniProtKB">
        <authorList>
            <consortium name="WormBaseParasite"/>
        </authorList>
    </citation>
    <scope>IDENTIFICATION</scope>
</reference>
<keyword evidence="2" id="KW-1185">Reference proteome</keyword>
<organism evidence="3">
    <name type="scientific">Gongylonema pulchrum</name>
    <dbReference type="NCBI Taxonomy" id="637853"/>
    <lineage>
        <taxon>Eukaryota</taxon>
        <taxon>Metazoa</taxon>
        <taxon>Ecdysozoa</taxon>
        <taxon>Nematoda</taxon>
        <taxon>Chromadorea</taxon>
        <taxon>Rhabditida</taxon>
        <taxon>Spirurina</taxon>
        <taxon>Spiruromorpha</taxon>
        <taxon>Spiruroidea</taxon>
        <taxon>Gongylonematidae</taxon>
        <taxon>Gongylonema</taxon>
    </lineage>
</organism>
<sequence length="186" mass="21433">MMTMSRYCNDVILMTFSHCVSEVFPPVGAEIPSVPQYTKFLCIVAREAAHSLHVLFVLAPPYAVSLDQMHQRQCQHIDRYRTQHQLLTKNTPEIIQTPRRQPLPTVTAHGLLRRQSLTEIIPLVLRQQPLQIITTAQRSHRHRIAMAPVPLVLQHQPLLHSHKARDYRYVAALVPLDPQRQLLIKT</sequence>
<dbReference type="Proteomes" id="UP000271098">
    <property type="component" value="Unassembled WGS sequence"/>
</dbReference>
<evidence type="ECO:0000313" key="3">
    <source>
        <dbReference type="WBParaSite" id="GPUH_0002101601-mRNA-1"/>
    </source>
</evidence>
<proteinExistence type="predicted"/>
<dbReference type="EMBL" id="UYRT01091599">
    <property type="protein sequence ID" value="VDN37257.1"/>
    <property type="molecule type" value="Genomic_DNA"/>
</dbReference>
<protein>
    <submittedName>
        <fullName evidence="1 3">Uncharacterized protein</fullName>
    </submittedName>
</protein>
<name>A0A183EJ50_9BILA</name>
<dbReference type="WBParaSite" id="GPUH_0002101601-mRNA-1">
    <property type="protein sequence ID" value="GPUH_0002101601-mRNA-1"/>
    <property type="gene ID" value="GPUH_0002101601"/>
</dbReference>
<reference evidence="1 2" key="2">
    <citation type="submission" date="2018-11" db="EMBL/GenBank/DDBJ databases">
        <authorList>
            <consortium name="Pathogen Informatics"/>
        </authorList>
    </citation>
    <scope>NUCLEOTIDE SEQUENCE [LARGE SCALE GENOMIC DNA]</scope>
</reference>